<dbReference type="STRING" id="573413.Spirs_1757"/>
<reference evidence="3 4" key="1">
    <citation type="journal article" date="2010" name="Stand. Genomic Sci.">
        <title>Complete genome sequence of Spirochaeta smaragdinae type strain (SEBR 4228).</title>
        <authorList>
            <person name="Mavromatis K."/>
            <person name="Yasawong M."/>
            <person name="Chertkov O."/>
            <person name="Lapidus A."/>
            <person name="Lucas S."/>
            <person name="Nolan M."/>
            <person name="Del Rio T.G."/>
            <person name="Tice H."/>
            <person name="Cheng J.F."/>
            <person name="Pitluck S."/>
            <person name="Liolios K."/>
            <person name="Ivanova N."/>
            <person name="Tapia R."/>
            <person name="Han C."/>
            <person name="Bruce D."/>
            <person name="Goodwin L."/>
            <person name="Pati A."/>
            <person name="Chen A."/>
            <person name="Palaniappan K."/>
            <person name="Land M."/>
            <person name="Hauser L."/>
            <person name="Chang Y.J."/>
            <person name="Jeffries C.D."/>
            <person name="Detter J.C."/>
            <person name="Rohde M."/>
            <person name="Brambilla E."/>
            <person name="Spring S."/>
            <person name="Goker M."/>
            <person name="Sikorski J."/>
            <person name="Woyke T."/>
            <person name="Bristow J."/>
            <person name="Eisen J.A."/>
            <person name="Markowitz V."/>
            <person name="Hugenholtz P."/>
            <person name="Klenk H.P."/>
            <person name="Kyrpides N.C."/>
        </authorList>
    </citation>
    <scope>NUCLEOTIDE SEQUENCE [LARGE SCALE GENOMIC DNA]</scope>
    <source>
        <strain evidence="4">DSM 11293 / JCM 15392 / SEBR 4228</strain>
    </source>
</reference>
<feature type="chain" id="PRO_5003150659" evidence="2">
    <location>
        <begin position="22"/>
        <end position="464"/>
    </location>
</feature>
<dbReference type="Gene3D" id="1.25.40.10">
    <property type="entry name" value="Tetratricopeptide repeat domain"/>
    <property type="match status" value="1"/>
</dbReference>
<organism evidence="3 4">
    <name type="scientific">Sediminispirochaeta smaragdinae (strain DSM 11293 / JCM 15392 / SEBR 4228)</name>
    <name type="common">Spirochaeta smaragdinae</name>
    <dbReference type="NCBI Taxonomy" id="573413"/>
    <lineage>
        <taxon>Bacteria</taxon>
        <taxon>Pseudomonadati</taxon>
        <taxon>Spirochaetota</taxon>
        <taxon>Spirochaetia</taxon>
        <taxon>Spirochaetales</taxon>
        <taxon>Spirochaetaceae</taxon>
        <taxon>Sediminispirochaeta</taxon>
    </lineage>
</organism>
<dbReference type="InterPro" id="IPR011990">
    <property type="entry name" value="TPR-like_helical_dom_sf"/>
</dbReference>
<accession>E1R163</accession>
<name>E1R163_SEDSS</name>
<dbReference type="AlphaFoldDB" id="E1R163"/>
<evidence type="ECO:0000313" key="3">
    <source>
        <dbReference type="EMBL" id="ADK80883.1"/>
    </source>
</evidence>
<protein>
    <submittedName>
        <fullName evidence="3">TPR repeat-containing protein</fullName>
    </submittedName>
</protein>
<dbReference type="Proteomes" id="UP000002318">
    <property type="component" value="Chromosome"/>
</dbReference>
<dbReference type="EMBL" id="CP002116">
    <property type="protein sequence ID" value="ADK80883.1"/>
    <property type="molecule type" value="Genomic_DNA"/>
</dbReference>
<dbReference type="RefSeq" id="WP_013254347.1">
    <property type="nucleotide sequence ID" value="NC_014364.1"/>
</dbReference>
<keyword evidence="1" id="KW-0802">TPR repeat</keyword>
<dbReference type="SMART" id="SM00028">
    <property type="entry name" value="TPR"/>
    <property type="match status" value="3"/>
</dbReference>
<proteinExistence type="predicted"/>
<dbReference type="PROSITE" id="PS50005">
    <property type="entry name" value="TPR"/>
    <property type="match status" value="2"/>
</dbReference>
<gene>
    <name evidence="3" type="ordered locus">Spirs_1757</name>
</gene>
<keyword evidence="4" id="KW-1185">Reference proteome</keyword>
<dbReference type="PROSITE" id="PS51257">
    <property type="entry name" value="PROKAR_LIPOPROTEIN"/>
    <property type="match status" value="1"/>
</dbReference>
<keyword evidence="2" id="KW-0732">Signal</keyword>
<dbReference type="KEGG" id="ssm:Spirs_1757"/>
<dbReference type="eggNOG" id="COG0457">
    <property type="taxonomic scope" value="Bacteria"/>
</dbReference>
<evidence type="ECO:0000313" key="4">
    <source>
        <dbReference type="Proteomes" id="UP000002318"/>
    </source>
</evidence>
<dbReference type="InterPro" id="IPR019734">
    <property type="entry name" value="TPR_rpt"/>
</dbReference>
<feature type="repeat" description="TPR" evidence="1">
    <location>
        <begin position="92"/>
        <end position="125"/>
    </location>
</feature>
<dbReference type="OrthoDB" id="9817022at2"/>
<feature type="signal peptide" evidence="2">
    <location>
        <begin position="1"/>
        <end position="21"/>
    </location>
</feature>
<sequence>MKTRYVLLFLSLILVSCSASFDKDFEAAMGRESGPEVLNALLALDQSYPETLKVKVNIGALYLLLGQYERAAVYLEQGKKLDRWYGNKKTRYLLYANLAELYYAQASYQQAIDAGSKALELDESDSVGAAFVRAKALAALEEYEQALTAFDTAIESHPDLMNKTDHEILISTLIKTESYERLITEIGTYAATFGYSPGLGLHESMAYQRLGRVEESLFAAFKELEYRRFYGIVSEEELSSSLDAMSTALSASDLETDEGKRLIAAFHSYLAGDYGKAYEMLHLTKADTSFATYLVLATLLESGEEIQENFSAYADLEQYFSDLPGYYYHAWRALERLPSTSFANVQPLLEKTIQLAPATGFAREARIQLGRLVGIEGPEAALILTKEESNILFSRALSTGDPSYLVPLIKLQETNENIYQLHAYLRLTEALKYEAFRRFCSAQQPQLGPLATERMASLLIVYGK</sequence>
<evidence type="ECO:0000256" key="1">
    <source>
        <dbReference type="PROSITE-ProRule" id="PRU00339"/>
    </source>
</evidence>
<dbReference type="SUPFAM" id="SSF48452">
    <property type="entry name" value="TPR-like"/>
    <property type="match status" value="1"/>
</dbReference>
<evidence type="ECO:0000256" key="2">
    <source>
        <dbReference type="SAM" id="SignalP"/>
    </source>
</evidence>
<dbReference type="HOGENOM" id="CLU_589123_0_0_12"/>
<feature type="repeat" description="TPR" evidence="1">
    <location>
        <begin position="127"/>
        <end position="160"/>
    </location>
</feature>
<dbReference type="Pfam" id="PF13181">
    <property type="entry name" value="TPR_8"/>
    <property type="match status" value="1"/>
</dbReference>